<sequence length="108" mass="12136">MLSHGANPQSPNHQGFTPLHWAAKNAHIESLQILLKHGAQSIPNDNNDRPIDLAAELQLTKVVSLLLEATPNDIHYSLHLETCYISNSEQQGQIMIPLYRYSPWRSSV</sequence>
<dbReference type="PANTHER" id="PTHR24201">
    <property type="entry name" value="ANK_REP_REGION DOMAIN-CONTAINING PROTEIN"/>
    <property type="match status" value="1"/>
</dbReference>
<feature type="repeat" description="ANK" evidence="3">
    <location>
        <begin position="14"/>
        <end position="46"/>
    </location>
</feature>
<evidence type="ECO:0000256" key="2">
    <source>
        <dbReference type="ARBA" id="ARBA00023043"/>
    </source>
</evidence>
<proteinExistence type="predicted"/>
<accession>A0A6B2LSI1</accession>
<protein>
    <submittedName>
        <fullName evidence="4">Uncharacterized protein</fullName>
    </submittedName>
</protein>
<dbReference type="PROSITE" id="PS50088">
    <property type="entry name" value="ANK_REPEAT"/>
    <property type="match status" value="1"/>
</dbReference>
<evidence type="ECO:0000256" key="1">
    <source>
        <dbReference type="ARBA" id="ARBA00022737"/>
    </source>
</evidence>
<dbReference type="EMBL" id="GIBP01011065">
    <property type="protein sequence ID" value="NDV40034.1"/>
    <property type="molecule type" value="Transcribed_RNA"/>
</dbReference>
<dbReference type="PROSITE" id="PS50297">
    <property type="entry name" value="ANK_REP_REGION"/>
    <property type="match status" value="1"/>
</dbReference>
<dbReference type="AlphaFoldDB" id="A0A6B2LSI1"/>
<keyword evidence="2 3" id="KW-0040">ANK repeat</keyword>
<dbReference type="PANTHER" id="PTHR24201:SF15">
    <property type="entry name" value="ANKYRIN REPEAT DOMAIN-CONTAINING PROTEIN 66"/>
    <property type="match status" value="1"/>
</dbReference>
<dbReference type="SUPFAM" id="SSF48403">
    <property type="entry name" value="Ankyrin repeat"/>
    <property type="match status" value="1"/>
</dbReference>
<evidence type="ECO:0000256" key="3">
    <source>
        <dbReference type="PROSITE-ProRule" id="PRU00023"/>
    </source>
</evidence>
<reference evidence="4" key="1">
    <citation type="journal article" date="2020" name="J. Eukaryot. Microbiol.">
        <title>De novo Sequencing, Assembly and Annotation of the Transcriptome for the Free-Living Testate Amoeba Arcella intermedia.</title>
        <authorList>
            <person name="Ribeiro G.M."/>
            <person name="Porfirio-Sousa A.L."/>
            <person name="Maurer-Alcala X.X."/>
            <person name="Katz L.A."/>
            <person name="Lahr D.J.G."/>
        </authorList>
    </citation>
    <scope>NUCLEOTIDE SEQUENCE</scope>
</reference>
<dbReference type="InterPro" id="IPR036770">
    <property type="entry name" value="Ankyrin_rpt-contain_sf"/>
</dbReference>
<keyword evidence="1" id="KW-0677">Repeat</keyword>
<evidence type="ECO:0000313" key="4">
    <source>
        <dbReference type="EMBL" id="NDV40034.1"/>
    </source>
</evidence>
<dbReference type="Pfam" id="PF12796">
    <property type="entry name" value="Ank_2"/>
    <property type="match status" value="1"/>
</dbReference>
<dbReference type="InterPro" id="IPR002110">
    <property type="entry name" value="Ankyrin_rpt"/>
</dbReference>
<organism evidence="4">
    <name type="scientific">Arcella intermedia</name>
    <dbReference type="NCBI Taxonomy" id="1963864"/>
    <lineage>
        <taxon>Eukaryota</taxon>
        <taxon>Amoebozoa</taxon>
        <taxon>Tubulinea</taxon>
        <taxon>Elardia</taxon>
        <taxon>Arcellinida</taxon>
        <taxon>Sphaerothecina</taxon>
        <taxon>Arcellidae</taxon>
        <taxon>Arcella</taxon>
    </lineage>
</organism>
<dbReference type="SMART" id="SM00248">
    <property type="entry name" value="ANK"/>
    <property type="match status" value="2"/>
</dbReference>
<dbReference type="Gene3D" id="1.25.40.20">
    <property type="entry name" value="Ankyrin repeat-containing domain"/>
    <property type="match status" value="1"/>
</dbReference>
<name>A0A6B2LSI1_9EUKA</name>
<dbReference type="InterPro" id="IPR050776">
    <property type="entry name" value="Ank_Repeat/CDKN_Inhibitor"/>
</dbReference>